<evidence type="ECO:0000256" key="7">
    <source>
        <dbReference type="SAM" id="Phobius"/>
    </source>
</evidence>
<dbReference type="Pfam" id="PF07690">
    <property type="entry name" value="MFS_1"/>
    <property type="match status" value="1"/>
</dbReference>
<dbReference type="GO" id="GO:0022857">
    <property type="term" value="F:transmembrane transporter activity"/>
    <property type="evidence" value="ECO:0007669"/>
    <property type="project" value="InterPro"/>
</dbReference>
<evidence type="ECO:0000256" key="6">
    <source>
        <dbReference type="SAM" id="MobiDB-lite"/>
    </source>
</evidence>
<feature type="transmembrane region" description="Helical" evidence="7">
    <location>
        <begin position="185"/>
        <end position="203"/>
    </location>
</feature>
<dbReference type="PANTHER" id="PTHR43791">
    <property type="entry name" value="PERMEASE-RELATED"/>
    <property type="match status" value="1"/>
</dbReference>
<keyword evidence="4 7" id="KW-1133">Transmembrane helix</keyword>
<evidence type="ECO:0000313" key="9">
    <source>
        <dbReference type="Proteomes" id="UP000076154"/>
    </source>
</evidence>
<dbReference type="Gene3D" id="1.20.1250.20">
    <property type="entry name" value="MFS general substrate transporter like domains"/>
    <property type="match status" value="1"/>
</dbReference>
<evidence type="ECO:0000256" key="5">
    <source>
        <dbReference type="ARBA" id="ARBA00023136"/>
    </source>
</evidence>
<dbReference type="OrthoDB" id="1935484at2759"/>
<dbReference type="GO" id="GO:0016020">
    <property type="term" value="C:membrane"/>
    <property type="evidence" value="ECO:0007669"/>
    <property type="project" value="UniProtKB-SubCell"/>
</dbReference>
<reference evidence="8" key="1">
    <citation type="submission" date="2018-04" db="EMBL/GenBank/DDBJ databases">
        <title>Whole genome sequencing of Hypsizygus marmoreus.</title>
        <authorList>
            <person name="Choi I.-G."/>
            <person name="Min B."/>
            <person name="Kim J.-G."/>
            <person name="Kim S."/>
            <person name="Oh Y.-L."/>
            <person name="Kong W.-S."/>
            <person name="Park H."/>
            <person name="Jeong J."/>
            <person name="Song E.-S."/>
        </authorList>
    </citation>
    <scope>NUCLEOTIDE SEQUENCE [LARGE SCALE GENOMIC DNA]</scope>
    <source>
        <strain evidence="8">51987-8</strain>
    </source>
</reference>
<evidence type="ECO:0000256" key="2">
    <source>
        <dbReference type="ARBA" id="ARBA00022448"/>
    </source>
</evidence>
<dbReference type="InParanoid" id="A0A369KAJ1"/>
<keyword evidence="5 7" id="KW-0472">Membrane</keyword>
<keyword evidence="2" id="KW-0813">Transport</keyword>
<protein>
    <recommendedName>
        <fullName evidence="10">Allantoate permease</fullName>
    </recommendedName>
</protein>
<evidence type="ECO:0000256" key="1">
    <source>
        <dbReference type="ARBA" id="ARBA00004141"/>
    </source>
</evidence>
<evidence type="ECO:0000313" key="8">
    <source>
        <dbReference type="EMBL" id="RDB30928.1"/>
    </source>
</evidence>
<feature type="transmembrane region" description="Helical" evidence="7">
    <location>
        <begin position="359"/>
        <end position="381"/>
    </location>
</feature>
<evidence type="ECO:0000256" key="3">
    <source>
        <dbReference type="ARBA" id="ARBA00022692"/>
    </source>
</evidence>
<feature type="transmembrane region" description="Helical" evidence="7">
    <location>
        <begin position="393"/>
        <end position="414"/>
    </location>
</feature>
<evidence type="ECO:0008006" key="10">
    <source>
        <dbReference type="Google" id="ProtNLM"/>
    </source>
</evidence>
<dbReference type="PANTHER" id="PTHR43791:SF65">
    <property type="entry name" value="MAJOR FACILITATOR SUPERFAMILY (MFS) PROFILE DOMAIN-CONTAINING PROTEIN-RELATED"/>
    <property type="match status" value="1"/>
</dbReference>
<comment type="caution">
    <text evidence="8">The sequence shown here is derived from an EMBL/GenBank/DDBJ whole genome shotgun (WGS) entry which is preliminary data.</text>
</comment>
<organism evidence="8 9">
    <name type="scientific">Hypsizygus marmoreus</name>
    <name type="common">White beech mushroom</name>
    <name type="synonym">Agaricus marmoreus</name>
    <dbReference type="NCBI Taxonomy" id="39966"/>
    <lineage>
        <taxon>Eukaryota</taxon>
        <taxon>Fungi</taxon>
        <taxon>Dikarya</taxon>
        <taxon>Basidiomycota</taxon>
        <taxon>Agaricomycotina</taxon>
        <taxon>Agaricomycetes</taxon>
        <taxon>Agaricomycetidae</taxon>
        <taxon>Agaricales</taxon>
        <taxon>Tricholomatineae</taxon>
        <taxon>Lyophyllaceae</taxon>
        <taxon>Hypsizygus</taxon>
    </lineage>
</organism>
<dbReference type="InterPro" id="IPR011701">
    <property type="entry name" value="MFS"/>
</dbReference>
<comment type="subcellular location">
    <subcellularLocation>
        <location evidence="1">Membrane</location>
        <topology evidence="1">Multi-pass membrane protein</topology>
    </subcellularLocation>
</comment>
<feature type="transmembrane region" description="Helical" evidence="7">
    <location>
        <begin position="215"/>
        <end position="233"/>
    </location>
</feature>
<keyword evidence="9" id="KW-1185">Reference proteome</keyword>
<dbReference type="AlphaFoldDB" id="A0A369KAJ1"/>
<feature type="region of interest" description="Disordered" evidence="6">
    <location>
        <begin position="1"/>
        <end position="24"/>
    </location>
</feature>
<gene>
    <name evidence="8" type="ORF">Hypma_004922</name>
</gene>
<dbReference type="FunFam" id="1.20.1250.20:FF:000106">
    <property type="entry name" value="MFS transporter, putative"/>
    <property type="match status" value="1"/>
</dbReference>
<keyword evidence="3 7" id="KW-0812">Transmembrane</keyword>
<feature type="transmembrane region" description="Helical" evidence="7">
    <location>
        <begin position="245"/>
        <end position="266"/>
    </location>
</feature>
<name>A0A369KAJ1_HYPMA</name>
<proteinExistence type="predicted"/>
<evidence type="ECO:0000256" key="4">
    <source>
        <dbReference type="ARBA" id="ARBA00022989"/>
    </source>
</evidence>
<accession>A0A369KAJ1</accession>
<dbReference type="Proteomes" id="UP000076154">
    <property type="component" value="Unassembled WGS sequence"/>
</dbReference>
<dbReference type="InterPro" id="IPR036259">
    <property type="entry name" value="MFS_trans_sf"/>
</dbReference>
<feature type="transmembrane region" description="Helical" evidence="7">
    <location>
        <begin position="518"/>
        <end position="540"/>
    </location>
</feature>
<feature type="transmembrane region" description="Helical" evidence="7">
    <location>
        <begin position="278"/>
        <end position="297"/>
    </location>
</feature>
<dbReference type="SUPFAM" id="SSF103473">
    <property type="entry name" value="MFS general substrate transporter"/>
    <property type="match status" value="1"/>
</dbReference>
<sequence length="578" mass="66049">MFSAVDPTKKPVEAPSSPSSSSLTVDKTAHFTDVKSVDDLVDSEPAPFRLIDWLFRRRTTKPLDLDSISTRRSVYDDPDLAEHYWPKPEYENIHRFDPKARWTYREERAIVRKIDWKVMLWAAISFSALNLDRNNLSQANTDNFLPDLKMTTNDFNLGNTVFRLAFLSAELPSQLVSKRIGPDRWIPIQMCLWSIVTLAQFWLNGRASFLACRALLGFIQGGFIPDLILYLSYFYTKTELPFRLALFWMSLNACSIVGSFIAFGVLRMRGVAGRAGWRWLFLVEGIITLSIGIATFYRMPPSPTQTKTWYRPKGWFTEREETIAVSRILRDDPTKGDMHNREGLTLKRLWTAVCDYDLWPLYIAGLMFGIPASPPGTYLTLSLRNIGFNTFHSNLLTIPSTVASMATILGITMISESVNDRSFVAMAEDLWSLPFLIALYTLPANPNQWKYFGLASGLLSYPSTHPIQVGWCSRNSGAVASRTVNASLYNMFVQTSSIISAQIYRKDDAPRYKRGNSVLIAICTFNLVVMYPGIKIYYLYRNKQRARLWDAMTSKEKVHYLKTTTDVGNRRLDFRFAH</sequence>
<dbReference type="EMBL" id="LUEZ02000003">
    <property type="protein sequence ID" value="RDB30928.1"/>
    <property type="molecule type" value="Genomic_DNA"/>
</dbReference>